<proteinExistence type="predicted"/>
<reference evidence="2 3" key="1">
    <citation type="submission" date="2021-08" db="EMBL/GenBank/DDBJ databases">
        <title>Draft Genome Sequence of Phanerochaete sordida strain YK-624.</title>
        <authorList>
            <person name="Mori T."/>
            <person name="Dohra H."/>
            <person name="Suzuki T."/>
            <person name="Kawagishi H."/>
            <person name="Hirai H."/>
        </authorList>
    </citation>
    <scope>NUCLEOTIDE SEQUENCE [LARGE SCALE GENOMIC DNA]</scope>
    <source>
        <strain evidence="2 3">YK-624</strain>
    </source>
</reference>
<dbReference type="Proteomes" id="UP000703269">
    <property type="component" value="Unassembled WGS sequence"/>
</dbReference>
<dbReference type="AlphaFoldDB" id="A0A9P3L8V2"/>
<evidence type="ECO:0000313" key="3">
    <source>
        <dbReference type="Proteomes" id="UP000703269"/>
    </source>
</evidence>
<accession>A0A9P3L8V2</accession>
<comment type="caution">
    <text evidence="2">The sequence shown here is derived from an EMBL/GenBank/DDBJ whole genome shotgun (WGS) entry which is preliminary data.</text>
</comment>
<keyword evidence="3" id="KW-1185">Reference proteome</keyword>
<gene>
    <name evidence="2" type="ORF">PsYK624_011390</name>
</gene>
<dbReference type="EMBL" id="BPQB01000002">
    <property type="protein sequence ID" value="GJE85062.1"/>
    <property type="molecule type" value="Genomic_DNA"/>
</dbReference>
<organism evidence="2 3">
    <name type="scientific">Phanerochaete sordida</name>
    <dbReference type="NCBI Taxonomy" id="48140"/>
    <lineage>
        <taxon>Eukaryota</taxon>
        <taxon>Fungi</taxon>
        <taxon>Dikarya</taxon>
        <taxon>Basidiomycota</taxon>
        <taxon>Agaricomycotina</taxon>
        <taxon>Agaricomycetes</taxon>
        <taxon>Polyporales</taxon>
        <taxon>Phanerochaetaceae</taxon>
        <taxon>Phanerochaete</taxon>
    </lineage>
</organism>
<evidence type="ECO:0000313" key="2">
    <source>
        <dbReference type="EMBL" id="GJE85062.1"/>
    </source>
</evidence>
<feature type="region of interest" description="Disordered" evidence="1">
    <location>
        <begin position="42"/>
        <end position="67"/>
    </location>
</feature>
<sequence length="92" mass="9077">MLNLRAALVEPDATLGSADGARGAKMSGIRFVAGAAEEFGGSFGSASGGGYDDETDGTDGDSGTGHEMDVVAGVEEDGQLDSVVHLAQGSEA</sequence>
<evidence type="ECO:0000256" key="1">
    <source>
        <dbReference type="SAM" id="MobiDB-lite"/>
    </source>
</evidence>
<name>A0A9P3L8V2_9APHY</name>
<protein>
    <submittedName>
        <fullName evidence="2">Uncharacterized protein</fullName>
    </submittedName>
</protein>